<protein>
    <submittedName>
        <fullName evidence="1">Uncharacterized protein</fullName>
    </submittedName>
</protein>
<gene>
    <name evidence="1" type="ORF">CCACVL1_24027</name>
</gene>
<dbReference type="Gramene" id="OMO60585">
    <property type="protein sequence ID" value="OMO60585"/>
    <property type="gene ID" value="CCACVL1_24027"/>
</dbReference>
<evidence type="ECO:0000313" key="1">
    <source>
        <dbReference type="EMBL" id="OMO60585.1"/>
    </source>
</evidence>
<organism evidence="1 2">
    <name type="scientific">Corchorus capsularis</name>
    <name type="common">Jute</name>
    <dbReference type="NCBI Taxonomy" id="210143"/>
    <lineage>
        <taxon>Eukaryota</taxon>
        <taxon>Viridiplantae</taxon>
        <taxon>Streptophyta</taxon>
        <taxon>Embryophyta</taxon>
        <taxon>Tracheophyta</taxon>
        <taxon>Spermatophyta</taxon>
        <taxon>Magnoliopsida</taxon>
        <taxon>eudicotyledons</taxon>
        <taxon>Gunneridae</taxon>
        <taxon>Pentapetalae</taxon>
        <taxon>rosids</taxon>
        <taxon>malvids</taxon>
        <taxon>Malvales</taxon>
        <taxon>Malvaceae</taxon>
        <taxon>Grewioideae</taxon>
        <taxon>Apeibeae</taxon>
        <taxon>Corchorus</taxon>
    </lineage>
</organism>
<dbReference type="AlphaFoldDB" id="A0A1R3GR52"/>
<proteinExistence type="predicted"/>
<evidence type="ECO:0000313" key="2">
    <source>
        <dbReference type="Proteomes" id="UP000188268"/>
    </source>
</evidence>
<reference evidence="1 2" key="1">
    <citation type="submission" date="2013-09" db="EMBL/GenBank/DDBJ databases">
        <title>Corchorus capsularis genome sequencing.</title>
        <authorList>
            <person name="Alam M."/>
            <person name="Haque M.S."/>
            <person name="Islam M.S."/>
            <person name="Emdad E.M."/>
            <person name="Islam M.M."/>
            <person name="Ahmed B."/>
            <person name="Halim A."/>
            <person name="Hossen Q.M.M."/>
            <person name="Hossain M.Z."/>
            <person name="Ahmed R."/>
            <person name="Khan M.M."/>
            <person name="Islam R."/>
            <person name="Rashid M.M."/>
            <person name="Khan S.A."/>
            <person name="Rahman M.S."/>
            <person name="Alam M."/>
        </authorList>
    </citation>
    <scope>NUCLEOTIDE SEQUENCE [LARGE SCALE GENOMIC DNA]</scope>
    <source>
        <strain evidence="2">cv. CVL-1</strain>
        <tissue evidence="1">Whole seedling</tissue>
    </source>
</reference>
<dbReference type="EMBL" id="AWWV01013686">
    <property type="protein sequence ID" value="OMO60585.1"/>
    <property type="molecule type" value="Genomic_DNA"/>
</dbReference>
<sequence>MSLQVEDIILLLLLFEVFEGLCRRCFRRRRCLSVEGNMDMDMGYLAW</sequence>
<dbReference type="Proteomes" id="UP000188268">
    <property type="component" value="Unassembled WGS sequence"/>
</dbReference>
<comment type="caution">
    <text evidence="1">The sequence shown here is derived from an EMBL/GenBank/DDBJ whole genome shotgun (WGS) entry which is preliminary data.</text>
</comment>
<name>A0A1R3GR52_COCAP</name>
<keyword evidence="2" id="KW-1185">Reference proteome</keyword>
<accession>A0A1R3GR52</accession>